<evidence type="ECO:0000256" key="1">
    <source>
        <dbReference type="SAM" id="MobiDB-lite"/>
    </source>
</evidence>
<proteinExistence type="predicted"/>
<gene>
    <name evidence="2" type="ORF">SMRZ_LOCUS13616</name>
</gene>
<accession>A0A3P8BNV3</accession>
<organism evidence="2 3">
    <name type="scientific">Schistosoma margrebowiei</name>
    <dbReference type="NCBI Taxonomy" id="48269"/>
    <lineage>
        <taxon>Eukaryota</taxon>
        <taxon>Metazoa</taxon>
        <taxon>Spiralia</taxon>
        <taxon>Lophotrochozoa</taxon>
        <taxon>Platyhelminthes</taxon>
        <taxon>Trematoda</taxon>
        <taxon>Digenea</taxon>
        <taxon>Strigeidida</taxon>
        <taxon>Schistosomatoidea</taxon>
        <taxon>Schistosomatidae</taxon>
        <taxon>Schistosoma</taxon>
    </lineage>
</organism>
<reference evidence="2 3" key="1">
    <citation type="submission" date="2018-11" db="EMBL/GenBank/DDBJ databases">
        <authorList>
            <consortium name="Pathogen Informatics"/>
        </authorList>
    </citation>
    <scope>NUCLEOTIDE SEQUENCE [LARGE SCALE GENOMIC DNA]</scope>
    <source>
        <strain evidence="2 3">Zambia</strain>
    </source>
</reference>
<evidence type="ECO:0000313" key="3">
    <source>
        <dbReference type="Proteomes" id="UP000277204"/>
    </source>
</evidence>
<sequence length="170" mass="19164">MLHPSSQIAHQKLEPSSTIQLPSLSSLPTFSPSSTSPSLSSSSSSPSGSVKQITNPNLLINNHSNLILNDDVDKNKMNNFHLLIDFHEGFNKQTLQNDPFQNQQELALTTTQTNWTLLFPNVKITENNHKHDHNHNHLFNECITDCIKLNDVSYIFGVYECTTYIDISIM</sequence>
<keyword evidence="3" id="KW-1185">Reference proteome</keyword>
<name>A0A3P8BNV3_9TREM</name>
<dbReference type="Proteomes" id="UP000277204">
    <property type="component" value="Unassembled WGS sequence"/>
</dbReference>
<dbReference type="AlphaFoldDB" id="A0A3P8BNV3"/>
<feature type="compositionally biased region" description="Polar residues" evidence="1">
    <location>
        <begin position="1"/>
        <end position="20"/>
    </location>
</feature>
<protein>
    <submittedName>
        <fullName evidence="2">Uncharacterized protein</fullName>
    </submittedName>
</protein>
<feature type="compositionally biased region" description="Low complexity" evidence="1">
    <location>
        <begin position="21"/>
        <end position="51"/>
    </location>
</feature>
<feature type="region of interest" description="Disordered" evidence="1">
    <location>
        <begin position="1"/>
        <end position="51"/>
    </location>
</feature>
<dbReference type="EMBL" id="UZAI01010570">
    <property type="protein sequence ID" value="VDP07344.1"/>
    <property type="molecule type" value="Genomic_DNA"/>
</dbReference>
<evidence type="ECO:0000313" key="2">
    <source>
        <dbReference type="EMBL" id="VDP07344.1"/>
    </source>
</evidence>